<keyword evidence="4 6" id="KW-0206">Cytoskeleton</keyword>
<comment type="subcellular location">
    <subcellularLocation>
        <location evidence="1">Cytoplasm</location>
        <location evidence="1">Cytoskeleton</location>
    </subcellularLocation>
</comment>
<dbReference type="Proteomes" id="UP001165289">
    <property type="component" value="Unassembled WGS sequence"/>
</dbReference>
<evidence type="ECO:0000256" key="4">
    <source>
        <dbReference type="ARBA" id="ARBA00023212"/>
    </source>
</evidence>
<name>A0AAV7JYD4_9METZ</name>
<evidence type="ECO:0000313" key="9">
    <source>
        <dbReference type="Proteomes" id="UP001165289"/>
    </source>
</evidence>
<accession>A0AAV7JYD4</accession>
<dbReference type="AlphaFoldDB" id="A0AAV7JYD4"/>
<proteinExistence type="inferred from homology"/>
<dbReference type="InterPro" id="IPR036743">
    <property type="entry name" value="ARPC5_sf"/>
</dbReference>
<comment type="function">
    <text evidence="6">Functions as component of the Arp2/3 complex which is involved in regulation of actin polymerization and together with an activating nucleation-promoting factor (NPF) mediates the formation of branched actin networks. Arp2/3 complex plays a critical role in the control of cell morphogenesis via the modulation of cell polarity development.</text>
</comment>
<keyword evidence="3" id="KW-0963">Cytoplasm</keyword>
<keyword evidence="9" id="KW-1185">Reference proteome</keyword>
<protein>
    <recommendedName>
        <fullName evidence="6">Actin-related protein 2/3 complex subunit 5</fullName>
    </recommendedName>
</protein>
<dbReference type="InterPro" id="IPR006789">
    <property type="entry name" value="ARPC5"/>
</dbReference>
<feature type="compositionally biased region" description="Acidic residues" evidence="7">
    <location>
        <begin position="15"/>
        <end position="30"/>
    </location>
</feature>
<feature type="compositionally biased region" description="Basic and acidic residues" evidence="7">
    <location>
        <begin position="1"/>
        <end position="14"/>
    </location>
</feature>
<dbReference type="GO" id="GO:0030833">
    <property type="term" value="P:regulation of actin filament polymerization"/>
    <property type="evidence" value="ECO:0007669"/>
    <property type="project" value="InterPro"/>
</dbReference>
<evidence type="ECO:0000256" key="2">
    <source>
        <dbReference type="ARBA" id="ARBA00006084"/>
    </source>
</evidence>
<comment type="caution">
    <text evidence="8">The sequence shown here is derived from an EMBL/GenBank/DDBJ whole genome shotgun (WGS) entry which is preliminary data.</text>
</comment>
<comment type="similarity">
    <text evidence="2 6">Belongs to the ARPC5 family.</text>
</comment>
<dbReference type="GO" id="GO:0005885">
    <property type="term" value="C:Arp2/3 protein complex"/>
    <property type="evidence" value="ECO:0007669"/>
    <property type="project" value="InterPro"/>
</dbReference>
<feature type="region of interest" description="Disordered" evidence="7">
    <location>
        <begin position="1"/>
        <end position="31"/>
    </location>
</feature>
<evidence type="ECO:0000256" key="6">
    <source>
        <dbReference type="RuleBase" id="RU004301"/>
    </source>
</evidence>
<evidence type="ECO:0000256" key="3">
    <source>
        <dbReference type="ARBA" id="ARBA00022490"/>
    </source>
</evidence>
<gene>
    <name evidence="8" type="ORF">LOD99_3227</name>
</gene>
<dbReference type="Pfam" id="PF04699">
    <property type="entry name" value="P16-Arc"/>
    <property type="match status" value="1"/>
</dbReference>
<evidence type="ECO:0000313" key="8">
    <source>
        <dbReference type="EMBL" id="KAI6653723.1"/>
    </source>
</evidence>
<evidence type="ECO:0000256" key="5">
    <source>
        <dbReference type="ARBA" id="ARBA00060329"/>
    </source>
</evidence>
<evidence type="ECO:0000256" key="1">
    <source>
        <dbReference type="ARBA" id="ARBA00004245"/>
    </source>
</evidence>
<dbReference type="EMBL" id="JAKMXF010000255">
    <property type="protein sequence ID" value="KAI6653723.1"/>
    <property type="molecule type" value="Genomic_DNA"/>
</dbReference>
<dbReference type="GO" id="GO:0034314">
    <property type="term" value="P:Arp2/3 complex-mediated actin nucleation"/>
    <property type="evidence" value="ECO:0007669"/>
    <property type="project" value="InterPro"/>
</dbReference>
<dbReference type="SUPFAM" id="SSF69103">
    <property type="entry name" value="Arp2/3 complex 16 kDa subunit ARPC5"/>
    <property type="match status" value="1"/>
</dbReference>
<dbReference type="FunFam" id="1.25.40.190:FF:000003">
    <property type="entry name" value="Actin-related protein 2/3 complex subunit 5"/>
    <property type="match status" value="1"/>
</dbReference>
<dbReference type="PANTHER" id="PTHR12644">
    <property type="entry name" value="ARP2/3 COMPLEX 16 KD SUBUNIT P16-ARC"/>
    <property type="match status" value="1"/>
</dbReference>
<organism evidence="8 9">
    <name type="scientific">Oopsacas minuta</name>
    <dbReference type="NCBI Taxonomy" id="111878"/>
    <lineage>
        <taxon>Eukaryota</taxon>
        <taxon>Metazoa</taxon>
        <taxon>Porifera</taxon>
        <taxon>Hexactinellida</taxon>
        <taxon>Hexasterophora</taxon>
        <taxon>Lyssacinosida</taxon>
        <taxon>Leucopsacidae</taxon>
        <taxon>Oopsacas</taxon>
    </lineage>
</organism>
<dbReference type="PIRSF" id="PIRSF039096">
    <property type="entry name" value="p16-ARC"/>
    <property type="match status" value="1"/>
</dbReference>
<comment type="function">
    <text evidence="5">Functions as a component of the Arp2/3 complex which is involved in regulation of actin polymerization and together with an activating nucleation-promoting factor (NPF) mediates the formation of branched actin networks.</text>
</comment>
<sequence length="154" mass="17079">MSKKTRSDQFRDADIDMYDEDQYVDDDDTGGDNAAAQLADREGRVRTLISNGNHAGALPIILEAPPTGSKDKTLNTKNISLVLDVLTRFKTAEIEKAVSGLDADQQDNLMKYIYKGFSEGGEKDFTILLSFHEKVYKLGGLGCIMRVLTDRKTL</sequence>
<dbReference type="Gene3D" id="1.25.40.190">
    <property type="entry name" value="Actin-related protein 2/3 complex subunit 5"/>
    <property type="match status" value="1"/>
</dbReference>
<reference evidence="8 9" key="1">
    <citation type="journal article" date="2023" name="BMC Biol.">
        <title>The compact genome of the sponge Oopsacas minuta (Hexactinellida) is lacking key metazoan core genes.</title>
        <authorList>
            <person name="Santini S."/>
            <person name="Schenkelaars Q."/>
            <person name="Jourda C."/>
            <person name="Duchesne M."/>
            <person name="Belahbib H."/>
            <person name="Rocher C."/>
            <person name="Selva M."/>
            <person name="Riesgo A."/>
            <person name="Vervoort M."/>
            <person name="Leys S.P."/>
            <person name="Kodjabachian L."/>
            <person name="Le Bivic A."/>
            <person name="Borchiellini C."/>
            <person name="Claverie J.M."/>
            <person name="Renard E."/>
        </authorList>
    </citation>
    <scope>NUCLEOTIDE SEQUENCE [LARGE SCALE GENOMIC DNA]</scope>
    <source>
        <strain evidence="8">SPO-2</strain>
    </source>
</reference>
<evidence type="ECO:0000256" key="7">
    <source>
        <dbReference type="SAM" id="MobiDB-lite"/>
    </source>
</evidence>